<dbReference type="InterPro" id="IPR003615">
    <property type="entry name" value="HNH_nuc"/>
</dbReference>
<dbReference type="Pfam" id="PF01844">
    <property type="entry name" value="HNH"/>
    <property type="match status" value="1"/>
</dbReference>
<dbReference type="EMBL" id="CABVHX010000002">
    <property type="protein sequence ID" value="VVN73012.1"/>
    <property type="molecule type" value="Genomic_DNA"/>
</dbReference>
<gene>
    <name evidence="2" type="ORF">PS718_00544</name>
</gene>
<accession>A0A5E7A289</accession>
<feature type="domain" description="HNH nuclease" evidence="1">
    <location>
        <begin position="153"/>
        <end position="212"/>
    </location>
</feature>
<protein>
    <recommendedName>
        <fullName evidence="1">HNH nuclease domain-containing protein</fullName>
    </recommendedName>
</protein>
<dbReference type="GO" id="GO:0003676">
    <property type="term" value="F:nucleic acid binding"/>
    <property type="evidence" value="ECO:0007669"/>
    <property type="project" value="InterPro"/>
</dbReference>
<dbReference type="InterPro" id="IPR002711">
    <property type="entry name" value="HNH"/>
</dbReference>
<proteinExistence type="predicted"/>
<dbReference type="CDD" id="cd00085">
    <property type="entry name" value="HNHc"/>
    <property type="match status" value="1"/>
</dbReference>
<evidence type="ECO:0000259" key="1">
    <source>
        <dbReference type="SMART" id="SM00507"/>
    </source>
</evidence>
<dbReference type="Gene3D" id="1.10.30.50">
    <property type="match status" value="1"/>
</dbReference>
<dbReference type="RefSeq" id="WP_150601565.1">
    <property type="nucleotide sequence ID" value="NZ_CABVHX010000002.1"/>
</dbReference>
<organism evidence="2 3">
    <name type="scientific">Pseudomonas fluorescens</name>
    <dbReference type="NCBI Taxonomy" id="294"/>
    <lineage>
        <taxon>Bacteria</taxon>
        <taxon>Pseudomonadati</taxon>
        <taxon>Pseudomonadota</taxon>
        <taxon>Gammaproteobacteria</taxon>
        <taxon>Pseudomonadales</taxon>
        <taxon>Pseudomonadaceae</taxon>
        <taxon>Pseudomonas</taxon>
    </lineage>
</organism>
<evidence type="ECO:0000313" key="3">
    <source>
        <dbReference type="Proteomes" id="UP000325375"/>
    </source>
</evidence>
<dbReference type="SMART" id="SM00507">
    <property type="entry name" value="HNHc"/>
    <property type="match status" value="1"/>
</dbReference>
<evidence type="ECO:0000313" key="2">
    <source>
        <dbReference type="EMBL" id="VVN73012.1"/>
    </source>
</evidence>
<reference evidence="2 3" key="1">
    <citation type="submission" date="2019-09" db="EMBL/GenBank/DDBJ databases">
        <authorList>
            <person name="Chandra G."/>
            <person name="Truman W A."/>
        </authorList>
    </citation>
    <scope>NUCLEOTIDE SEQUENCE [LARGE SCALE GENOMIC DNA]</scope>
    <source>
        <strain evidence="2">PS718</strain>
    </source>
</reference>
<name>A0A5E7A289_PSEFL</name>
<dbReference type="GO" id="GO:0008270">
    <property type="term" value="F:zinc ion binding"/>
    <property type="evidence" value="ECO:0007669"/>
    <property type="project" value="InterPro"/>
</dbReference>
<dbReference type="GO" id="GO:0004519">
    <property type="term" value="F:endonuclease activity"/>
    <property type="evidence" value="ECO:0007669"/>
    <property type="project" value="InterPro"/>
</dbReference>
<sequence length="237" mass="26656">MDTSKEKTGWSDEELEASVDAYLKMFALEQQKQPFKKADENRLLREGPLNKRSASSVEYRMQNISAVMEQLGQQRITGYVSAKNLGSGVSKRIKEFLAKKGIHALRKGEQRAVTFTPLQLVEVTAPQQNEAPVGVLNPKETTSTVVRLARAQSVKKWVLKHSQGICEGCGQTAPFVSANGRPFLEVHHVKHLIDGGTDRICNTVALCPNCHRRCHHSSDRKEFTAEFYKKVERLRPE</sequence>
<dbReference type="Proteomes" id="UP000325375">
    <property type="component" value="Unassembled WGS sequence"/>
</dbReference>
<dbReference type="AlphaFoldDB" id="A0A5E7A289"/>